<dbReference type="GO" id="GO:0035091">
    <property type="term" value="F:phosphatidylinositol binding"/>
    <property type="evidence" value="ECO:0007669"/>
    <property type="project" value="TreeGrafter"/>
</dbReference>
<sequence length="271" mass="31866">MLKEYRICLPMTVEEYKIGQLYMRARHSYEQTTGRDGIEVIKNFPCTDPVYGLGQFTEKRLSISDRLPEWLSSYIPRFFYITEKFWNYYPYTYSEFTCSLVPRLSVKVRSLFQNNNGTSYNCLCLGKKELRQRMVDYIDILSDLVENTQYTDETDLSVFKSTKTSRGPLREGWRDTAEIIMCCYKLVEVSFPIFGLQARVENFVQWSMYDEMVVSHRLAFAWIDEWYDMTLEDVRLYESGLYRHTNSTIHSGQQSESVEGIVTTPNTVTAT</sequence>
<dbReference type="PRINTS" id="PR00391">
    <property type="entry name" value="PITRANSFER"/>
</dbReference>
<dbReference type="SUPFAM" id="SSF55961">
    <property type="entry name" value="Bet v1-like"/>
    <property type="match status" value="1"/>
</dbReference>
<proteinExistence type="predicted"/>
<dbReference type="PANTHER" id="PTHR10658">
    <property type="entry name" value="PHOSPHATIDYLINOSITOL TRANSFER PROTEIN"/>
    <property type="match status" value="1"/>
</dbReference>
<dbReference type="InterPro" id="IPR001666">
    <property type="entry name" value="PI_transfer"/>
</dbReference>
<organism evidence="2 3">
    <name type="scientific">Petrolisthes manimaculis</name>
    <dbReference type="NCBI Taxonomy" id="1843537"/>
    <lineage>
        <taxon>Eukaryota</taxon>
        <taxon>Metazoa</taxon>
        <taxon>Ecdysozoa</taxon>
        <taxon>Arthropoda</taxon>
        <taxon>Crustacea</taxon>
        <taxon>Multicrustacea</taxon>
        <taxon>Malacostraca</taxon>
        <taxon>Eumalacostraca</taxon>
        <taxon>Eucarida</taxon>
        <taxon>Decapoda</taxon>
        <taxon>Pleocyemata</taxon>
        <taxon>Anomura</taxon>
        <taxon>Galatheoidea</taxon>
        <taxon>Porcellanidae</taxon>
        <taxon>Petrolisthes</taxon>
    </lineage>
</organism>
<dbReference type="GO" id="GO:0071944">
    <property type="term" value="C:cell periphery"/>
    <property type="evidence" value="ECO:0007669"/>
    <property type="project" value="UniProtKB-ARBA"/>
</dbReference>
<gene>
    <name evidence="2" type="ORF">Pmani_037200</name>
</gene>
<reference evidence="2" key="1">
    <citation type="submission" date="2023-11" db="EMBL/GenBank/DDBJ databases">
        <title>Genome assemblies of two species of porcelain crab, Petrolisthes cinctipes and Petrolisthes manimaculis (Anomura: Porcellanidae).</title>
        <authorList>
            <person name="Angst P."/>
        </authorList>
    </citation>
    <scope>NUCLEOTIDE SEQUENCE</scope>
    <source>
        <strain evidence="2">PB745_02</strain>
        <tissue evidence="2">Gill</tissue>
    </source>
</reference>
<dbReference type="FunFam" id="3.30.530.20:FF:000028">
    <property type="entry name" value="Phosphatidylinositol transfer protein 5"/>
    <property type="match status" value="1"/>
</dbReference>
<dbReference type="GO" id="GO:0008526">
    <property type="term" value="F:phosphatidylinositol transfer activity"/>
    <property type="evidence" value="ECO:0007669"/>
    <property type="project" value="UniProtKB-ARBA"/>
</dbReference>
<dbReference type="GO" id="GO:0005737">
    <property type="term" value="C:cytoplasm"/>
    <property type="evidence" value="ECO:0007669"/>
    <property type="project" value="TreeGrafter"/>
</dbReference>
<comment type="caution">
    <text evidence="2">The sequence shown here is derived from an EMBL/GenBank/DDBJ whole genome shotgun (WGS) entry which is preliminary data.</text>
</comment>
<dbReference type="Pfam" id="PF02121">
    <property type="entry name" value="IP_trans"/>
    <property type="match status" value="1"/>
</dbReference>
<evidence type="ECO:0000313" key="3">
    <source>
        <dbReference type="Proteomes" id="UP001292094"/>
    </source>
</evidence>
<dbReference type="PANTHER" id="PTHR10658:SF54">
    <property type="entry name" value="CYTOPLASMIC PHOSPHATIDYLINOSITOL TRANSFER PROTEIN 1"/>
    <property type="match status" value="1"/>
</dbReference>
<dbReference type="Proteomes" id="UP001292094">
    <property type="component" value="Unassembled WGS sequence"/>
</dbReference>
<dbReference type="AlphaFoldDB" id="A0AAE1NI75"/>
<protein>
    <recommendedName>
        <fullName evidence="1">Phosphatidylinositol transfer protein N-terminal domain-containing protein</fullName>
    </recommendedName>
</protein>
<dbReference type="InterPro" id="IPR055261">
    <property type="entry name" value="PI_transfer_N"/>
</dbReference>
<evidence type="ECO:0000259" key="1">
    <source>
        <dbReference type="Pfam" id="PF02121"/>
    </source>
</evidence>
<dbReference type="Gene3D" id="3.30.530.20">
    <property type="match status" value="1"/>
</dbReference>
<dbReference type="EMBL" id="JAWZYT010005694">
    <property type="protein sequence ID" value="KAK4289857.1"/>
    <property type="molecule type" value="Genomic_DNA"/>
</dbReference>
<evidence type="ECO:0000313" key="2">
    <source>
        <dbReference type="EMBL" id="KAK4289857.1"/>
    </source>
</evidence>
<keyword evidence="3" id="KW-1185">Reference proteome</keyword>
<name>A0AAE1NI75_9EUCA</name>
<accession>A0AAE1NI75</accession>
<dbReference type="InterPro" id="IPR023393">
    <property type="entry name" value="START-like_dom_sf"/>
</dbReference>
<feature type="domain" description="Phosphatidylinositol transfer protein N-terminal" evidence="1">
    <location>
        <begin position="2"/>
        <end position="239"/>
    </location>
</feature>